<dbReference type="PANTHER" id="PTHR23028:SF53">
    <property type="entry name" value="ACYL_TRANSF_3 DOMAIN-CONTAINING PROTEIN"/>
    <property type="match status" value="1"/>
</dbReference>
<sequence length="339" mass="38773">MNSRERNSGIDLLKFGAAVFIILGHINERFITPIPVTGLFGFTDVVELFFLISGYLCRDLSKFNSPNGIIKRILRVYPMIFITTTVAIVLNEFAHLVYEEPSTGILNVLASYLLIFKFSIIPNQLGIDGNLWYIGILIFCYCVAYVVKKIEEKLDIHYLFTSTVLVLVGVSCVFSGENKPFWNYYTGRGLAAFFLGVILWDIINNRIKIEKWWILTIVEAIIAIVVVKWMLDINIERIESIWGVECFVLFPAILHIGIKLGSFIKSTVFTVLGDISFEMYIWQAIGFFMIEHINLASGRDSLSFKGILAFYVVLLIWSYIMNRFVEKPLNKTIIQKIAK</sequence>
<comment type="caution">
    <text evidence="3">The sequence shown here is derived from an EMBL/GenBank/DDBJ whole genome shotgun (WGS) entry which is preliminary data.</text>
</comment>
<reference evidence="3 4" key="1">
    <citation type="submission" date="2019-09" db="EMBL/GenBank/DDBJ databases">
        <authorList>
            <person name="Pidcock S.E."/>
            <person name="Huws S.A."/>
        </authorList>
    </citation>
    <scope>NUCLEOTIDE SEQUENCE [LARGE SCALE GENOMIC DNA]</scope>
    <source>
        <strain evidence="3 4">MZ8</strain>
    </source>
</reference>
<dbReference type="Proteomes" id="UP000473091">
    <property type="component" value="Unassembled WGS sequence"/>
</dbReference>
<dbReference type="GO" id="GO:0009103">
    <property type="term" value="P:lipopolysaccharide biosynthetic process"/>
    <property type="evidence" value="ECO:0007669"/>
    <property type="project" value="TreeGrafter"/>
</dbReference>
<evidence type="ECO:0000259" key="2">
    <source>
        <dbReference type="Pfam" id="PF01757"/>
    </source>
</evidence>
<feature type="transmembrane region" description="Helical" evidence="1">
    <location>
        <begin position="237"/>
        <end position="256"/>
    </location>
</feature>
<evidence type="ECO:0000313" key="4">
    <source>
        <dbReference type="Proteomes" id="UP000473091"/>
    </source>
</evidence>
<feature type="transmembrane region" description="Helical" evidence="1">
    <location>
        <begin position="268"/>
        <end position="290"/>
    </location>
</feature>
<dbReference type="InterPro" id="IPR050879">
    <property type="entry name" value="Acyltransferase_3"/>
</dbReference>
<evidence type="ECO:0000313" key="3">
    <source>
        <dbReference type="EMBL" id="NEX02263.1"/>
    </source>
</evidence>
<feature type="transmembrane region" description="Helical" evidence="1">
    <location>
        <begin position="156"/>
        <end position="176"/>
    </location>
</feature>
<reference evidence="3 4" key="2">
    <citation type="submission" date="2020-03" db="EMBL/GenBank/DDBJ databases">
        <title>Investigating the evolutionary divergence of the Butyrivibrio group.</title>
        <authorList>
            <person name="Skvortsov T."/>
            <person name="Santos F.G."/>
            <person name="Ting K.S."/>
            <person name="Creevey C.J."/>
        </authorList>
    </citation>
    <scope>NUCLEOTIDE SEQUENCE [LARGE SCALE GENOMIC DNA]</scope>
    <source>
        <strain evidence="3 4">MZ8</strain>
    </source>
</reference>
<feature type="transmembrane region" description="Helical" evidence="1">
    <location>
        <begin position="131"/>
        <end position="147"/>
    </location>
</feature>
<keyword evidence="1" id="KW-1133">Transmembrane helix</keyword>
<keyword evidence="3" id="KW-0808">Transferase</keyword>
<dbReference type="RefSeq" id="WP_090488662.1">
    <property type="nucleotide sequence ID" value="NZ_VTVE01000003.1"/>
</dbReference>
<dbReference type="Pfam" id="PF01757">
    <property type="entry name" value="Acyl_transf_3"/>
    <property type="match status" value="1"/>
</dbReference>
<organism evidence="3 4">
    <name type="scientific">Pseudobutyrivibrio xylanivorans</name>
    <dbReference type="NCBI Taxonomy" id="185007"/>
    <lineage>
        <taxon>Bacteria</taxon>
        <taxon>Bacillati</taxon>
        <taxon>Bacillota</taxon>
        <taxon>Clostridia</taxon>
        <taxon>Lachnospirales</taxon>
        <taxon>Lachnospiraceae</taxon>
        <taxon>Pseudobutyrivibrio</taxon>
    </lineage>
</organism>
<dbReference type="PANTHER" id="PTHR23028">
    <property type="entry name" value="ACETYLTRANSFERASE"/>
    <property type="match status" value="1"/>
</dbReference>
<feature type="transmembrane region" description="Helical" evidence="1">
    <location>
        <begin position="182"/>
        <end position="200"/>
    </location>
</feature>
<dbReference type="AlphaFoldDB" id="A0A6M0LJY1"/>
<dbReference type="GO" id="GO:0016020">
    <property type="term" value="C:membrane"/>
    <property type="evidence" value="ECO:0007669"/>
    <property type="project" value="TreeGrafter"/>
</dbReference>
<name>A0A6M0LJY1_PSEXY</name>
<protein>
    <submittedName>
        <fullName evidence="3">Acyltransferase</fullName>
    </submittedName>
</protein>
<dbReference type="InterPro" id="IPR002656">
    <property type="entry name" value="Acyl_transf_3_dom"/>
</dbReference>
<feature type="domain" description="Acyltransferase 3" evidence="2">
    <location>
        <begin position="8"/>
        <end position="321"/>
    </location>
</feature>
<dbReference type="GO" id="GO:0016747">
    <property type="term" value="F:acyltransferase activity, transferring groups other than amino-acyl groups"/>
    <property type="evidence" value="ECO:0007669"/>
    <property type="project" value="InterPro"/>
</dbReference>
<feature type="transmembrane region" description="Helical" evidence="1">
    <location>
        <begin position="37"/>
        <end position="56"/>
    </location>
</feature>
<gene>
    <name evidence="3" type="ORF">F0Q01_10280</name>
</gene>
<proteinExistence type="predicted"/>
<keyword evidence="1" id="KW-0472">Membrane</keyword>
<keyword evidence="3" id="KW-0012">Acyltransferase</keyword>
<keyword evidence="1" id="KW-0812">Transmembrane</keyword>
<feature type="transmembrane region" description="Helical" evidence="1">
    <location>
        <begin position="76"/>
        <end position="98"/>
    </location>
</feature>
<feature type="transmembrane region" description="Helical" evidence="1">
    <location>
        <begin position="12"/>
        <end position="31"/>
    </location>
</feature>
<evidence type="ECO:0000256" key="1">
    <source>
        <dbReference type="SAM" id="Phobius"/>
    </source>
</evidence>
<dbReference type="EMBL" id="VTVE01000003">
    <property type="protein sequence ID" value="NEX02263.1"/>
    <property type="molecule type" value="Genomic_DNA"/>
</dbReference>
<feature type="transmembrane region" description="Helical" evidence="1">
    <location>
        <begin position="302"/>
        <end position="321"/>
    </location>
</feature>
<feature type="transmembrane region" description="Helical" evidence="1">
    <location>
        <begin position="212"/>
        <end position="231"/>
    </location>
</feature>
<accession>A0A6M0LJY1</accession>